<comment type="subcellular location">
    <subcellularLocation>
        <location evidence="2">Membrane</location>
        <topology evidence="2">Multi-pass membrane protein</topology>
    </subcellularLocation>
</comment>
<evidence type="ECO:0000256" key="9">
    <source>
        <dbReference type="ARBA" id="ARBA00022786"/>
    </source>
</evidence>
<evidence type="ECO:0000256" key="1">
    <source>
        <dbReference type="ARBA" id="ARBA00000900"/>
    </source>
</evidence>
<dbReference type="InterPro" id="IPR001841">
    <property type="entry name" value="Znf_RING"/>
</dbReference>
<dbReference type="Pfam" id="PF23113">
    <property type="entry name" value="MARCHF6_C"/>
    <property type="match status" value="1"/>
</dbReference>
<feature type="domain" description="RING-CH-type" evidence="17">
    <location>
        <begin position="1"/>
        <end position="61"/>
    </location>
</feature>
<keyword evidence="5" id="KW-0808">Transferase</keyword>
<dbReference type="PROSITE" id="PS51292">
    <property type="entry name" value="ZF_RING_CH"/>
    <property type="match status" value="1"/>
</dbReference>
<dbReference type="GO" id="GO:0005789">
    <property type="term" value="C:endoplasmic reticulum membrane"/>
    <property type="evidence" value="ECO:0007669"/>
    <property type="project" value="TreeGrafter"/>
</dbReference>
<protein>
    <recommendedName>
        <fullName evidence="4">RING-type E3 ubiquitin transferase</fullName>
        <ecNumber evidence="4">2.3.2.27</ecNumber>
    </recommendedName>
</protein>
<comment type="catalytic activity">
    <reaction evidence="1">
        <text>S-ubiquitinyl-[E2 ubiquitin-conjugating enzyme]-L-cysteine + [acceptor protein]-L-lysine = [E2 ubiquitin-conjugating enzyme]-L-cysteine + N(6)-ubiquitinyl-[acceptor protein]-L-lysine.</text>
        <dbReference type="EC" id="2.3.2.27"/>
    </reaction>
</comment>
<dbReference type="SMART" id="SM00744">
    <property type="entry name" value="RINGv"/>
    <property type="match status" value="1"/>
</dbReference>
<dbReference type="EMBL" id="KB468157">
    <property type="protein sequence ID" value="PCH44456.1"/>
    <property type="molecule type" value="Genomic_DNA"/>
</dbReference>
<feature type="transmembrane region" description="Helical" evidence="15">
    <location>
        <begin position="1359"/>
        <end position="1380"/>
    </location>
</feature>
<feature type="transmembrane region" description="Helical" evidence="15">
    <location>
        <begin position="1009"/>
        <end position="1030"/>
    </location>
</feature>
<feature type="compositionally biased region" description="Basic and acidic residues" evidence="14">
    <location>
        <begin position="1529"/>
        <end position="1541"/>
    </location>
</feature>
<dbReference type="PANTHER" id="PTHR13145">
    <property type="entry name" value="SSM4 PROTEIN"/>
    <property type="match status" value="1"/>
</dbReference>
<keyword evidence="8 13" id="KW-0863">Zinc-finger</keyword>
<dbReference type="OrthoDB" id="264354at2759"/>
<dbReference type="CDD" id="cd16702">
    <property type="entry name" value="RING_CH-C4HC3_MARCH6"/>
    <property type="match status" value="1"/>
</dbReference>
<feature type="domain" description="RING-type" evidence="16">
    <location>
        <begin position="8"/>
        <end position="55"/>
    </location>
</feature>
<evidence type="ECO:0000259" key="16">
    <source>
        <dbReference type="PROSITE" id="PS50089"/>
    </source>
</evidence>
<feature type="region of interest" description="Disordered" evidence="14">
    <location>
        <begin position="267"/>
        <end position="333"/>
    </location>
</feature>
<feature type="transmembrane region" description="Helical" evidence="15">
    <location>
        <begin position="958"/>
        <end position="989"/>
    </location>
</feature>
<keyword evidence="10" id="KW-0862">Zinc</keyword>
<dbReference type="PANTHER" id="PTHR13145:SF0">
    <property type="entry name" value="E3 UBIQUITIN-PROTEIN LIGASE MARCHF6"/>
    <property type="match status" value="1"/>
</dbReference>
<dbReference type="InterPro" id="IPR056521">
    <property type="entry name" value="MARCHF6-like_C"/>
</dbReference>
<keyword evidence="11 15" id="KW-1133">Transmembrane helix</keyword>
<sequence length="1556" mass="174103">MQDEPVTCRICSTPAEPGQPLFHPCKCSGTIRYIHQDCLTEWLAHSKKKTCDICKHPYSFTKVYSPDMPERLPLLLLIRQLSRQAVSAVLFLLRATMVGMVWLALLPLATIWTWRMYFALGDSTAWYISNRPRPPVVPEPANVLPPSNASAPSTAMDNSTSTTPVLLLAHPLVRATSADIVSGQIIASLIVLAFVAIFLLREWISQNARPGVFDDIEVDVPVAEAEAEAEAQPQPDNQDAQALLDHEPAPQPELWQRVQELPDQLSIPQLPAPEPIPGVDDEVQERRLRTRSLDRQGARDFRDEPSRDGPNKRPRYAPSDDEDAVHELRERRLTREAKGKRVVRREPHLGWATSSAVSSKDFNGAATQDKPEPLQEWQEALLRRRRMQMTPEVIHRPSRPLNLPLDQTQFTFTASSSSEWTDITEETDAVANTEVEGDRPLTTRLFGAPDVPEDIPLTASPTVEASANLYERFIEPRSLPPPHSAESRRAGSPSSAIPASPTLVPSLPLSDHEEDTKVFDIFEPRAPTPSSELRRPTLPSATLPPSSGASPAASVYRSRGPTPLGSPNLATYRPPEELEAGPSTLTSYFDEEAHMQEEGEEEEMAADYNAYFRDIQPAPGASEPTGFNTIAPMENDIEPADLWSEENNHSEDGVDNVAAEERMQPREFVPANVAEDVPRQDMRVDFVRPRDPEEVPEQIEDFDGIVEDDMDGALEAIGLRGPLHGLLQNAALMIFILDATIGTGVWIPFTIGKSAALLVLDPPRLLQILHLPLRIIRLVTDPVVDGVAWLVTRLLLPTVLQIANVVLNAMLKASTIVVGTANAAKAAAIGQWINKETPRILMFMSDCSAQWLSKSDVTSTSSSPTLLDRLVESDSPVLRAVEPYFAPLGQRVRLDIENVKVEWLRLATGDGPNEKVFAVALGYAVIGLMIALYLNVLTLGNVKNAGRAVRNAVRQQLLVVKVAVFIVVELVVFPLGCGIMLDACTVWLLPQGDLNSRLTFFKYAPITSIFYHWVVGTMFMYQFAVLLAGCRGIMRPGAMWFIKDPQDQNFHPIRDILERSTLVQVRKLLLSAVMYGIVVAAGVGTVSGVLQIFSRTILPFRWKVREPLSAVPVDLLFLHLVMPYTMHYFRPKKLLRRFGIQLWRYLAHQLRLTSYMFGGRHFSEEFTPVRWTWRSLFIPKGDIEMDDAEATHDGSFRRVPNSDNVVVLKDAPATAEVDETGRPVNDEQRKLIDAQDAEAQKAKRNIKEDYAIVYVPPNLRCRVITFIFCIWIVGSVLLGLALGAPIVLGRQVLGLFIPHVVHDGYAFITGFYLLWACLLIPRSFDRLDKRRQRRLGKSGAQWPLYAAKRSLLWIAKMSYMVFFLGFVIPTLIAVVLELYIVQPIRHIADPPSEPPRIRVVDMWGLGLLYTEIIIRCLRLQPRNDFIQGIDQIKRLGWTSPDPIKATKEVIAPVMTGLLGMIFLPAGLLWGVHRALSLPLPDDFLFAHVYPSLFTVAGFTHAVVALSKVFGSWSQTIRDKEFLLEMRLQNHEPRSEQDRESNEVDLEIKEEEEEEAE</sequence>
<keyword evidence="6 15" id="KW-0812">Transmembrane</keyword>
<dbReference type="Proteomes" id="UP000218811">
    <property type="component" value="Unassembled WGS sequence"/>
</dbReference>
<evidence type="ECO:0000256" key="10">
    <source>
        <dbReference type="ARBA" id="ARBA00022833"/>
    </source>
</evidence>
<reference evidence="18 19" key="1">
    <citation type="journal article" date="2012" name="Science">
        <title>The Paleozoic origin of enzymatic lignin decomposition reconstructed from 31 fungal genomes.</title>
        <authorList>
            <person name="Floudas D."/>
            <person name="Binder M."/>
            <person name="Riley R."/>
            <person name="Barry K."/>
            <person name="Blanchette R.A."/>
            <person name="Henrissat B."/>
            <person name="Martinez A.T."/>
            <person name="Otillar R."/>
            <person name="Spatafora J.W."/>
            <person name="Yadav J.S."/>
            <person name="Aerts A."/>
            <person name="Benoit I."/>
            <person name="Boyd A."/>
            <person name="Carlson A."/>
            <person name="Copeland A."/>
            <person name="Coutinho P.M."/>
            <person name="de Vries R.P."/>
            <person name="Ferreira P."/>
            <person name="Findley K."/>
            <person name="Foster B."/>
            <person name="Gaskell J."/>
            <person name="Glotzer D."/>
            <person name="Gorecki P."/>
            <person name="Heitman J."/>
            <person name="Hesse C."/>
            <person name="Hori C."/>
            <person name="Igarashi K."/>
            <person name="Jurgens J.A."/>
            <person name="Kallen N."/>
            <person name="Kersten P."/>
            <person name="Kohler A."/>
            <person name="Kuees U."/>
            <person name="Kumar T.K.A."/>
            <person name="Kuo A."/>
            <person name="LaButti K."/>
            <person name="Larrondo L.F."/>
            <person name="Lindquist E."/>
            <person name="Ling A."/>
            <person name="Lombard V."/>
            <person name="Lucas S."/>
            <person name="Lundell T."/>
            <person name="Martin R."/>
            <person name="McLaughlin D.J."/>
            <person name="Morgenstern I."/>
            <person name="Morin E."/>
            <person name="Murat C."/>
            <person name="Nagy L.G."/>
            <person name="Nolan M."/>
            <person name="Ohm R.A."/>
            <person name="Patyshakuliyeva A."/>
            <person name="Rokas A."/>
            <person name="Ruiz-Duenas F.J."/>
            <person name="Sabat G."/>
            <person name="Salamov A."/>
            <person name="Samejima M."/>
            <person name="Schmutz J."/>
            <person name="Slot J.C."/>
            <person name="St John F."/>
            <person name="Stenlid J."/>
            <person name="Sun H."/>
            <person name="Sun S."/>
            <person name="Syed K."/>
            <person name="Tsang A."/>
            <person name="Wiebenga A."/>
            <person name="Young D."/>
            <person name="Pisabarro A."/>
            <person name="Eastwood D.C."/>
            <person name="Martin F."/>
            <person name="Cullen D."/>
            <person name="Grigoriev I.V."/>
            <person name="Hibbett D.S."/>
        </authorList>
    </citation>
    <scope>NUCLEOTIDE SEQUENCE [LARGE SCALE GENOMIC DNA]</scope>
    <source>
        <strain evidence="18 19">MD-104</strain>
    </source>
</reference>
<feature type="compositionally biased region" description="Low complexity" evidence="14">
    <location>
        <begin position="536"/>
        <end position="554"/>
    </location>
</feature>
<evidence type="ECO:0000256" key="7">
    <source>
        <dbReference type="ARBA" id="ARBA00022723"/>
    </source>
</evidence>
<dbReference type="SUPFAM" id="SSF57850">
    <property type="entry name" value="RING/U-box"/>
    <property type="match status" value="1"/>
</dbReference>
<evidence type="ECO:0000256" key="6">
    <source>
        <dbReference type="ARBA" id="ARBA00022692"/>
    </source>
</evidence>
<feature type="transmembrane region" description="Helical" evidence="15">
    <location>
        <begin position="1110"/>
        <end position="1129"/>
    </location>
</feature>
<proteinExistence type="predicted"/>
<keyword evidence="9" id="KW-0833">Ubl conjugation pathway</keyword>
<dbReference type="OMA" id="VGTCYMF"/>
<dbReference type="PROSITE" id="PS50089">
    <property type="entry name" value="ZF_RING_2"/>
    <property type="match status" value="1"/>
</dbReference>
<name>A0A2H3JQP1_WOLCO</name>
<evidence type="ECO:0000313" key="19">
    <source>
        <dbReference type="Proteomes" id="UP000218811"/>
    </source>
</evidence>
<evidence type="ECO:0000256" key="3">
    <source>
        <dbReference type="ARBA" id="ARBA00004906"/>
    </source>
</evidence>
<dbReference type="FunFam" id="3.30.40.10:FF:000287">
    <property type="entry name" value="RING finger membrane protein"/>
    <property type="match status" value="1"/>
</dbReference>
<feature type="compositionally biased region" description="Basic and acidic residues" evidence="14">
    <location>
        <begin position="284"/>
        <end position="311"/>
    </location>
</feature>
<evidence type="ECO:0000313" key="18">
    <source>
        <dbReference type="EMBL" id="PCH44456.1"/>
    </source>
</evidence>
<evidence type="ECO:0000256" key="15">
    <source>
        <dbReference type="SAM" id="Phobius"/>
    </source>
</evidence>
<keyword evidence="12 15" id="KW-0472">Membrane</keyword>
<evidence type="ECO:0000256" key="11">
    <source>
        <dbReference type="ARBA" id="ARBA00022989"/>
    </source>
</evidence>
<feature type="transmembrane region" description="Helical" evidence="15">
    <location>
        <begin position="1304"/>
        <end position="1324"/>
    </location>
</feature>
<feature type="region of interest" description="Disordered" evidence="14">
    <location>
        <begin position="476"/>
        <end position="510"/>
    </location>
</feature>
<feature type="transmembrane region" description="Helical" evidence="15">
    <location>
        <begin position="1263"/>
        <end position="1284"/>
    </location>
</feature>
<keyword evidence="19" id="KW-1185">Reference proteome</keyword>
<evidence type="ECO:0000256" key="13">
    <source>
        <dbReference type="PROSITE-ProRule" id="PRU00175"/>
    </source>
</evidence>
<feature type="transmembrane region" description="Helical" evidence="15">
    <location>
        <begin position="89"/>
        <end position="114"/>
    </location>
</feature>
<feature type="transmembrane region" description="Helical" evidence="15">
    <location>
        <begin position="1068"/>
        <end position="1090"/>
    </location>
</feature>
<evidence type="ECO:0000256" key="14">
    <source>
        <dbReference type="SAM" id="MobiDB-lite"/>
    </source>
</evidence>
<dbReference type="InterPro" id="IPR011016">
    <property type="entry name" value="Znf_RING-CH"/>
</dbReference>
<feature type="region of interest" description="Disordered" evidence="14">
    <location>
        <begin position="522"/>
        <end position="582"/>
    </location>
</feature>
<feature type="region of interest" description="Disordered" evidence="14">
    <location>
        <begin position="1529"/>
        <end position="1556"/>
    </location>
</feature>
<evidence type="ECO:0000256" key="4">
    <source>
        <dbReference type="ARBA" id="ARBA00012483"/>
    </source>
</evidence>
<accession>A0A2H3JQP1</accession>
<dbReference type="GO" id="GO:0008270">
    <property type="term" value="F:zinc ion binding"/>
    <property type="evidence" value="ECO:0007669"/>
    <property type="project" value="UniProtKB-KW"/>
</dbReference>
<feature type="compositionally biased region" description="Acidic residues" evidence="14">
    <location>
        <begin position="1542"/>
        <end position="1556"/>
    </location>
</feature>
<evidence type="ECO:0000256" key="2">
    <source>
        <dbReference type="ARBA" id="ARBA00004141"/>
    </source>
</evidence>
<evidence type="ECO:0000256" key="5">
    <source>
        <dbReference type="ARBA" id="ARBA00022679"/>
    </source>
</evidence>
<dbReference type="Pfam" id="PF12906">
    <property type="entry name" value="RINGv"/>
    <property type="match status" value="1"/>
</dbReference>
<feature type="transmembrane region" description="Helical" evidence="15">
    <location>
        <begin position="1489"/>
        <end position="1509"/>
    </location>
</feature>
<organism evidence="18 19">
    <name type="scientific">Wolfiporia cocos (strain MD-104)</name>
    <name type="common">Brown rot fungus</name>
    <dbReference type="NCBI Taxonomy" id="742152"/>
    <lineage>
        <taxon>Eukaryota</taxon>
        <taxon>Fungi</taxon>
        <taxon>Dikarya</taxon>
        <taxon>Basidiomycota</taxon>
        <taxon>Agaricomycotina</taxon>
        <taxon>Agaricomycetes</taxon>
        <taxon>Polyporales</taxon>
        <taxon>Phaeolaceae</taxon>
        <taxon>Wolfiporia</taxon>
    </lineage>
</organism>
<dbReference type="GO" id="GO:0036503">
    <property type="term" value="P:ERAD pathway"/>
    <property type="evidence" value="ECO:0007669"/>
    <property type="project" value="TreeGrafter"/>
</dbReference>
<dbReference type="STRING" id="742152.A0A2H3JQP1"/>
<evidence type="ECO:0000256" key="8">
    <source>
        <dbReference type="ARBA" id="ARBA00022771"/>
    </source>
</evidence>
<keyword evidence="7" id="KW-0479">Metal-binding</keyword>
<dbReference type="EC" id="2.3.2.27" evidence="4"/>
<dbReference type="InterPro" id="IPR013083">
    <property type="entry name" value="Znf_RING/FYVE/PHD"/>
</dbReference>
<evidence type="ECO:0000259" key="17">
    <source>
        <dbReference type="PROSITE" id="PS51292"/>
    </source>
</evidence>
<feature type="compositionally biased region" description="Low complexity" evidence="14">
    <location>
        <begin position="490"/>
        <end position="501"/>
    </location>
</feature>
<gene>
    <name evidence="18" type="ORF">WOLCODRAFT_90853</name>
</gene>
<dbReference type="GO" id="GO:0061630">
    <property type="term" value="F:ubiquitin protein ligase activity"/>
    <property type="evidence" value="ECO:0007669"/>
    <property type="project" value="UniProtKB-EC"/>
</dbReference>
<comment type="pathway">
    <text evidence="3">Protein modification; protein ubiquitination.</text>
</comment>
<dbReference type="Gene3D" id="3.30.40.10">
    <property type="entry name" value="Zinc/RING finger domain, C3HC4 (zinc finger)"/>
    <property type="match status" value="1"/>
</dbReference>
<evidence type="ECO:0000256" key="12">
    <source>
        <dbReference type="ARBA" id="ARBA00023136"/>
    </source>
</evidence>
<feature type="transmembrane region" description="Helical" evidence="15">
    <location>
        <begin position="1449"/>
        <end position="1469"/>
    </location>
</feature>
<feature type="transmembrane region" description="Helical" evidence="15">
    <location>
        <begin position="916"/>
        <end position="937"/>
    </location>
</feature>